<feature type="compositionally biased region" description="Acidic residues" evidence="1">
    <location>
        <begin position="457"/>
        <end position="477"/>
    </location>
</feature>
<feature type="region of interest" description="Disordered" evidence="1">
    <location>
        <begin position="450"/>
        <end position="477"/>
    </location>
</feature>
<feature type="region of interest" description="Disordered" evidence="1">
    <location>
        <begin position="58"/>
        <end position="77"/>
    </location>
</feature>
<organism evidence="2 3">
    <name type="scientific">Mycena venus</name>
    <dbReference type="NCBI Taxonomy" id="2733690"/>
    <lineage>
        <taxon>Eukaryota</taxon>
        <taxon>Fungi</taxon>
        <taxon>Dikarya</taxon>
        <taxon>Basidiomycota</taxon>
        <taxon>Agaricomycotina</taxon>
        <taxon>Agaricomycetes</taxon>
        <taxon>Agaricomycetidae</taxon>
        <taxon>Agaricales</taxon>
        <taxon>Marasmiineae</taxon>
        <taxon>Mycenaceae</taxon>
        <taxon>Mycena</taxon>
    </lineage>
</organism>
<reference evidence="2" key="1">
    <citation type="submission" date="2020-05" db="EMBL/GenBank/DDBJ databases">
        <title>Mycena genomes resolve the evolution of fungal bioluminescence.</title>
        <authorList>
            <person name="Tsai I.J."/>
        </authorList>
    </citation>
    <scope>NUCLEOTIDE SEQUENCE</scope>
    <source>
        <strain evidence="2">CCC161011</strain>
    </source>
</reference>
<feature type="compositionally biased region" description="Acidic residues" evidence="1">
    <location>
        <begin position="330"/>
        <end position="340"/>
    </location>
</feature>
<evidence type="ECO:0000256" key="1">
    <source>
        <dbReference type="SAM" id="MobiDB-lite"/>
    </source>
</evidence>
<accession>A0A8H6Z6G2</accession>
<dbReference type="Proteomes" id="UP000620124">
    <property type="component" value="Unassembled WGS sequence"/>
</dbReference>
<dbReference type="AlphaFoldDB" id="A0A8H6Z6G2"/>
<feature type="region of interest" description="Disordered" evidence="1">
    <location>
        <begin position="377"/>
        <end position="417"/>
    </location>
</feature>
<name>A0A8H6Z6G2_9AGAR</name>
<evidence type="ECO:0000313" key="2">
    <source>
        <dbReference type="EMBL" id="KAF7371464.1"/>
    </source>
</evidence>
<gene>
    <name evidence="2" type="ORF">MVEN_00000800</name>
</gene>
<proteinExistence type="predicted"/>
<sequence>MGLDDFDLQFLRRPGHPSLFEDAPEDIPHHSCNEPHEDAMDIDGSPRPGAIDIDSKCDELPGDGRESDPKGSQAWLDPECIPPPMPCDDQVLLGFAGVYLHFKRHAIPAVATGMVKRIEKHWAAMDQHFFILCMVLNPYERVSRFGDQAGASVFTLSAILLELYQRVKSRPPPGPLTPEQQAEFDNEKQNKEAEVGQAFLKYMSTTGVFADFDHHCKAFEKMHGNNPVPVWEVMLNHADIRELADFAILILGISMNQGGNERDFSDWKIKRTRLRNRSSFEKTGKMSKVGASIRAQNVAAGLVKPREERKNHDESCVADLIAVPQYADPLENEEDSDDEAGEHRVSSRLVNSGTAWRKLYNTWVVAARVEELEAEELERAKRTTGELDDTTNDPRSGPGNSARTVLQPPAPERRGRWLPCPLSRLFGGKIPQPPERAPRKAFSREELLMQLLAAEHSDEEPYDGELEGSGDDYDEDE</sequence>
<feature type="region of interest" description="Disordered" evidence="1">
    <location>
        <begin position="327"/>
        <end position="347"/>
    </location>
</feature>
<comment type="caution">
    <text evidence="2">The sequence shown here is derived from an EMBL/GenBank/DDBJ whole genome shotgun (WGS) entry which is preliminary data.</text>
</comment>
<feature type="region of interest" description="Disordered" evidence="1">
    <location>
        <begin position="13"/>
        <end position="50"/>
    </location>
</feature>
<dbReference type="EMBL" id="JACAZI010000001">
    <property type="protein sequence ID" value="KAF7371464.1"/>
    <property type="molecule type" value="Genomic_DNA"/>
</dbReference>
<feature type="compositionally biased region" description="Basic and acidic residues" evidence="1">
    <location>
        <begin position="58"/>
        <end position="69"/>
    </location>
</feature>
<feature type="compositionally biased region" description="Basic and acidic residues" evidence="1">
    <location>
        <begin position="26"/>
        <end position="39"/>
    </location>
</feature>
<dbReference type="OrthoDB" id="3036523at2759"/>
<keyword evidence="3" id="KW-1185">Reference proteome</keyword>
<protein>
    <submittedName>
        <fullName evidence="2">DUF659 domain-containing protein</fullName>
    </submittedName>
</protein>
<evidence type="ECO:0000313" key="3">
    <source>
        <dbReference type="Proteomes" id="UP000620124"/>
    </source>
</evidence>